<accession>A0A0D6LL89</accession>
<dbReference type="Pfam" id="PF04627">
    <property type="entry name" value="ATP-synt_Eps"/>
    <property type="match status" value="1"/>
</dbReference>
<dbReference type="GO" id="GO:0005743">
    <property type="term" value="C:mitochondrial inner membrane"/>
    <property type="evidence" value="ECO:0007669"/>
    <property type="project" value="InterPro"/>
</dbReference>
<feature type="compositionally biased region" description="Basic and acidic residues" evidence="2">
    <location>
        <begin position="174"/>
        <end position="183"/>
    </location>
</feature>
<dbReference type="Gene3D" id="1.10.1620.20">
    <property type="entry name" value="ATP synthase, F1 complex, epsilon subunit superfamily, mitochondrial"/>
    <property type="match status" value="1"/>
</dbReference>
<dbReference type="InterPro" id="IPR006721">
    <property type="entry name" value="ATP_synth_F1_esu_mt"/>
</dbReference>
<protein>
    <submittedName>
        <fullName evidence="3">Uncharacterized protein</fullName>
    </submittedName>
</protein>
<gene>
    <name evidence="3" type="ORF">ANCCEY_08989</name>
</gene>
<evidence type="ECO:0000313" key="4">
    <source>
        <dbReference type="Proteomes" id="UP000054495"/>
    </source>
</evidence>
<feature type="region of interest" description="Disordered" evidence="2">
    <location>
        <begin position="170"/>
        <end position="194"/>
    </location>
</feature>
<dbReference type="PANTHER" id="PTHR12448">
    <property type="entry name" value="ATP SYNTHASE EPSILON CHAIN, MITOCHONDRIAL"/>
    <property type="match status" value="1"/>
</dbReference>
<evidence type="ECO:0000256" key="2">
    <source>
        <dbReference type="SAM" id="MobiDB-lite"/>
    </source>
</evidence>
<dbReference type="GO" id="GO:0042776">
    <property type="term" value="P:proton motive force-driven mitochondrial ATP synthesis"/>
    <property type="evidence" value="ECO:0007669"/>
    <property type="project" value="TreeGrafter"/>
</dbReference>
<dbReference type="SUPFAM" id="SSF48690">
    <property type="entry name" value="Epsilon subunit of mitochondrial F1F0-ATP synthase"/>
    <property type="match status" value="1"/>
</dbReference>
<dbReference type="PANTHER" id="PTHR12448:SF0">
    <property type="entry name" value="ATP SYNTHASE SUBUNIT EPSILON, MITOCHONDRIAL"/>
    <property type="match status" value="1"/>
</dbReference>
<dbReference type="EMBL" id="KE125080">
    <property type="protein sequence ID" value="EPB71913.1"/>
    <property type="molecule type" value="Genomic_DNA"/>
</dbReference>
<dbReference type="AlphaFoldDB" id="A0A0D6LL89"/>
<dbReference type="GO" id="GO:0045259">
    <property type="term" value="C:proton-transporting ATP synthase complex"/>
    <property type="evidence" value="ECO:0007669"/>
    <property type="project" value="InterPro"/>
</dbReference>
<dbReference type="InterPro" id="IPR036742">
    <property type="entry name" value="ATP_synth_F1_esu_sf_mt"/>
</dbReference>
<keyword evidence="4" id="KW-1185">Reference proteome</keyword>
<sequence length="240" mass="26063">MILVVELLYLPDPIKGSRLQYLTDGRIKKMVLWRAAGINYVRFSQIAAEVTRKCIKNGKEGAKKPHHDPLKMTTWENGKAAKKTNAKLVQTSANTSEKTGMAPPLKIGKKSAPDGCYSPAKFAMDASSPYFIGKHKFARRCIEKGENPPAKKGTLAGYGFGGDGFCSGTQPESSRGELVRKESPQVNRASSVASGPSINSCNGVAFDFSGDPKVKRVREVIVSIVDSAFYLNFCLEIIGE</sequence>
<name>A0A0D6LL89_9BILA</name>
<evidence type="ECO:0000256" key="1">
    <source>
        <dbReference type="ARBA" id="ARBA00009502"/>
    </source>
</evidence>
<proteinExistence type="inferred from homology"/>
<feature type="compositionally biased region" description="Polar residues" evidence="2">
    <location>
        <begin position="184"/>
        <end position="194"/>
    </location>
</feature>
<evidence type="ECO:0000313" key="3">
    <source>
        <dbReference type="EMBL" id="EPB71913.1"/>
    </source>
</evidence>
<organism evidence="3 4">
    <name type="scientific">Ancylostoma ceylanicum</name>
    <dbReference type="NCBI Taxonomy" id="53326"/>
    <lineage>
        <taxon>Eukaryota</taxon>
        <taxon>Metazoa</taxon>
        <taxon>Ecdysozoa</taxon>
        <taxon>Nematoda</taxon>
        <taxon>Chromadorea</taxon>
        <taxon>Rhabditida</taxon>
        <taxon>Rhabditina</taxon>
        <taxon>Rhabditomorpha</taxon>
        <taxon>Strongyloidea</taxon>
        <taxon>Ancylostomatidae</taxon>
        <taxon>Ancylostomatinae</taxon>
        <taxon>Ancylostoma</taxon>
    </lineage>
</organism>
<dbReference type="Proteomes" id="UP000054495">
    <property type="component" value="Unassembled WGS sequence"/>
</dbReference>
<dbReference type="CDD" id="cd12153">
    <property type="entry name" value="F1-ATPase_epsilon"/>
    <property type="match status" value="1"/>
</dbReference>
<comment type="similarity">
    <text evidence="1">Belongs to the eukaryotic ATPase epsilon family.</text>
</comment>
<reference evidence="3 4" key="1">
    <citation type="submission" date="2013-05" db="EMBL/GenBank/DDBJ databases">
        <title>Draft genome of the parasitic nematode Anyclostoma ceylanicum.</title>
        <authorList>
            <person name="Mitreva M."/>
        </authorList>
    </citation>
    <scope>NUCLEOTIDE SEQUENCE [LARGE SCALE GENOMIC DNA]</scope>
</reference>
<dbReference type="GO" id="GO:0046933">
    <property type="term" value="F:proton-transporting ATP synthase activity, rotational mechanism"/>
    <property type="evidence" value="ECO:0007669"/>
    <property type="project" value="InterPro"/>
</dbReference>